<dbReference type="RefSeq" id="XP_004258590.1">
    <property type="nucleotide sequence ID" value="XM_004258542.1"/>
</dbReference>
<keyword evidence="3" id="KW-1185">Reference proteome</keyword>
<feature type="non-terminal residue" evidence="2">
    <location>
        <position position="1"/>
    </location>
</feature>
<dbReference type="AlphaFoldDB" id="A0A0A1U9V5"/>
<evidence type="ECO:0000313" key="2">
    <source>
        <dbReference type="EMBL" id="ELP91819.1"/>
    </source>
</evidence>
<accession>A0A0A1U9V5</accession>
<dbReference type="VEuPathDB" id="AmoebaDB:EIN_421280"/>
<evidence type="ECO:0000256" key="1">
    <source>
        <dbReference type="SAM" id="Coils"/>
    </source>
</evidence>
<proteinExistence type="predicted"/>
<dbReference type="KEGG" id="eiv:EIN_421280"/>
<gene>
    <name evidence="2" type="ORF">EIN_421280</name>
</gene>
<keyword evidence="1" id="KW-0175">Coiled coil</keyword>
<dbReference type="GeneID" id="14890802"/>
<organism evidence="2 3">
    <name type="scientific">Entamoeba invadens IP1</name>
    <dbReference type="NCBI Taxonomy" id="370355"/>
    <lineage>
        <taxon>Eukaryota</taxon>
        <taxon>Amoebozoa</taxon>
        <taxon>Evosea</taxon>
        <taxon>Archamoebae</taxon>
        <taxon>Mastigamoebida</taxon>
        <taxon>Entamoebidae</taxon>
        <taxon>Entamoeba</taxon>
    </lineage>
</organism>
<feature type="coiled-coil region" evidence="1">
    <location>
        <begin position="24"/>
        <end position="147"/>
    </location>
</feature>
<evidence type="ECO:0000313" key="3">
    <source>
        <dbReference type="Proteomes" id="UP000014680"/>
    </source>
</evidence>
<dbReference type="EMBL" id="KB206425">
    <property type="protein sequence ID" value="ELP91819.1"/>
    <property type="molecule type" value="Genomic_DNA"/>
</dbReference>
<reference evidence="2 3" key="1">
    <citation type="submission" date="2012-10" db="EMBL/GenBank/DDBJ databases">
        <authorList>
            <person name="Zafar N."/>
            <person name="Inman J."/>
            <person name="Hall N."/>
            <person name="Lorenzi H."/>
            <person name="Caler E."/>
        </authorList>
    </citation>
    <scope>NUCLEOTIDE SEQUENCE [LARGE SCALE GENOMIC DNA]</scope>
    <source>
        <strain evidence="2 3">IP1</strain>
    </source>
</reference>
<protein>
    <submittedName>
        <fullName evidence="2">Myosin heavy chain</fullName>
    </submittedName>
</protein>
<dbReference type="Proteomes" id="UP000014680">
    <property type="component" value="Unassembled WGS sequence"/>
</dbReference>
<name>A0A0A1U9V5_ENTIV</name>
<sequence>FNLDEANNTEEKLTKKANYLTVQVDQLTDEKKKNEQDLEKLDKMINDLNAESIRTELDQEKKDHTKTQLIKGKYENDIAEIIVRAETFEKNVHMAEQEKVKTIRDYKAASEELMRTNTELDEKQDECDKLEDDMSEMKTELEALEQVAKTYIITTKCKETETVLRINI</sequence>